<evidence type="ECO:0000259" key="10">
    <source>
        <dbReference type="PROSITE" id="PS50885"/>
    </source>
</evidence>
<accession>A0ABS6V8M5</accession>
<dbReference type="SMART" id="SM00387">
    <property type="entry name" value="HATPase_c"/>
    <property type="match status" value="1"/>
</dbReference>
<comment type="catalytic activity">
    <reaction evidence="1">
        <text>ATP + protein L-histidine = ADP + protein N-phospho-L-histidine.</text>
        <dbReference type="EC" id="2.7.13.3"/>
    </reaction>
</comment>
<feature type="region of interest" description="Disordered" evidence="7">
    <location>
        <begin position="62"/>
        <end position="96"/>
    </location>
</feature>
<evidence type="ECO:0000313" key="12">
    <source>
        <dbReference type="Proteomes" id="UP000698028"/>
    </source>
</evidence>
<dbReference type="GO" id="GO:0016301">
    <property type="term" value="F:kinase activity"/>
    <property type="evidence" value="ECO:0007669"/>
    <property type="project" value="UniProtKB-KW"/>
</dbReference>
<feature type="compositionally biased region" description="Basic and acidic residues" evidence="7">
    <location>
        <begin position="75"/>
        <end position="91"/>
    </location>
</feature>
<dbReference type="Proteomes" id="UP000698028">
    <property type="component" value="Unassembled WGS sequence"/>
</dbReference>
<dbReference type="Pfam" id="PF00512">
    <property type="entry name" value="HisKA"/>
    <property type="match status" value="1"/>
</dbReference>
<dbReference type="Pfam" id="PF02518">
    <property type="entry name" value="HATPase_c"/>
    <property type="match status" value="1"/>
</dbReference>
<keyword evidence="8" id="KW-1133">Transmembrane helix</keyword>
<evidence type="ECO:0000259" key="9">
    <source>
        <dbReference type="PROSITE" id="PS50109"/>
    </source>
</evidence>
<dbReference type="CDD" id="cd00075">
    <property type="entry name" value="HATPase"/>
    <property type="match status" value="1"/>
</dbReference>
<sequence>MKRLTLAGQVALIVALAIFVVQFFNLALAIDHRRDLALTQSVAPAAQRLIFAAERPEILERRQERRERRARRHGGRDGEPRDRFLRPRAVPDDPVPGNARRLVAGERVLQSRFDEAGIPTLSTKVGVLEPQFQRGHRQILVFGVQLEDGSWLTTRAPGPPSMRPLIGILLLQSILIGLAILIPTLLLLRRVGGSLTSLRRAAASFDGAVPTDPVEPSGPKDVRSLIEAVNAMQARIATMLAEKDVMLGAIGHDLRTPLTALRIEAESIDHEEQRDALIAQVEALHAQFEQILDFARTGKAATAREPRNLAPLVEECVAAAHEQNRDVTLGTIEPVSAKVDGAALSRAISNLIDNGIRYAGPVTVSLEKVDGTARLSVADTGPGLTDAQKELARTPFGRLDPSRNRASGGHGLGLAIVEAIARAHGGELLLEDNHPGLRAVIALPALD</sequence>
<dbReference type="EMBL" id="JAHVAH010000001">
    <property type="protein sequence ID" value="MBW0145700.1"/>
    <property type="molecule type" value="Genomic_DNA"/>
</dbReference>
<keyword evidence="5 11" id="KW-0418">Kinase</keyword>
<feature type="domain" description="HAMP" evidence="10">
    <location>
        <begin position="189"/>
        <end position="241"/>
    </location>
</feature>
<protein>
    <recommendedName>
        <fullName evidence="2">histidine kinase</fullName>
        <ecNumber evidence="2">2.7.13.3</ecNumber>
    </recommendedName>
</protein>
<evidence type="ECO:0000256" key="4">
    <source>
        <dbReference type="ARBA" id="ARBA00022741"/>
    </source>
</evidence>
<keyword evidence="8" id="KW-0812">Transmembrane</keyword>
<feature type="domain" description="Histidine kinase" evidence="9">
    <location>
        <begin position="249"/>
        <end position="447"/>
    </location>
</feature>
<keyword evidence="4" id="KW-0547">Nucleotide-binding</keyword>
<name>A0ABS6V8M5_9SPHN</name>
<keyword evidence="3" id="KW-0808">Transferase</keyword>
<dbReference type="InterPro" id="IPR005467">
    <property type="entry name" value="His_kinase_dom"/>
</dbReference>
<dbReference type="PROSITE" id="PS50885">
    <property type="entry name" value="HAMP"/>
    <property type="match status" value="1"/>
</dbReference>
<dbReference type="PROSITE" id="PS50109">
    <property type="entry name" value="HIS_KIN"/>
    <property type="match status" value="1"/>
</dbReference>
<gene>
    <name evidence="11" type="ORF">KTQ36_10405</name>
</gene>
<dbReference type="InterPro" id="IPR003594">
    <property type="entry name" value="HATPase_dom"/>
</dbReference>
<comment type="caution">
    <text evidence="11">The sequence shown here is derived from an EMBL/GenBank/DDBJ whole genome shotgun (WGS) entry which is preliminary data.</text>
</comment>
<evidence type="ECO:0000256" key="7">
    <source>
        <dbReference type="SAM" id="MobiDB-lite"/>
    </source>
</evidence>
<keyword evidence="6" id="KW-0067">ATP-binding</keyword>
<dbReference type="EC" id="2.7.13.3" evidence="2"/>
<evidence type="ECO:0000256" key="6">
    <source>
        <dbReference type="ARBA" id="ARBA00022840"/>
    </source>
</evidence>
<evidence type="ECO:0000256" key="3">
    <source>
        <dbReference type="ARBA" id="ARBA00022679"/>
    </source>
</evidence>
<dbReference type="RefSeq" id="WP_218633588.1">
    <property type="nucleotide sequence ID" value="NZ_JAHVAH010000001.1"/>
</dbReference>
<evidence type="ECO:0000256" key="2">
    <source>
        <dbReference type="ARBA" id="ARBA00012438"/>
    </source>
</evidence>
<evidence type="ECO:0000256" key="1">
    <source>
        <dbReference type="ARBA" id="ARBA00000085"/>
    </source>
</evidence>
<proteinExistence type="predicted"/>
<keyword evidence="12" id="KW-1185">Reference proteome</keyword>
<evidence type="ECO:0000256" key="5">
    <source>
        <dbReference type="ARBA" id="ARBA00022777"/>
    </source>
</evidence>
<dbReference type="InterPro" id="IPR003660">
    <property type="entry name" value="HAMP_dom"/>
</dbReference>
<feature type="transmembrane region" description="Helical" evidence="8">
    <location>
        <begin position="165"/>
        <end position="188"/>
    </location>
</feature>
<evidence type="ECO:0000256" key="8">
    <source>
        <dbReference type="SAM" id="Phobius"/>
    </source>
</evidence>
<dbReference type="InterPro" id="IPR003661">
    <property type="entry name" value="HisK_dim/P_dom"/>
</dbReference>
<dbReference type="CDD" id="cd00082">
    <property type="entry name" value="HisKA"/>
    <property type="match status" value="1"/>
</dbReference>
<dbReference type="SMART" id="SM00388">
    <property type="entry name" value="HisKA"/>
    <property type="match status" value="1"/>
</dbReference>
<dbReference type="PANTHER" id="PTHR44936:SF10">
    <property type="entry name" value="SENSOR PROTEIN RSTB"/>
    <property type="match status" value="1"/>
</dbReference>
<keyword evidence="8" id="KW-0472">Membrane</keyword>
<evidence type="ECO:0000313" key="11">
    <source>
        <dbReference type="EMBL" id="MBW0145700.1"/>
    </source>
</evidence>
<dbReference type="InterPro" id="IPR050980">
    <property type="entry name" value="2C_sensor_his_kinase"/>
</dbReference>
<reference evidence="11 12" key="1">
    <citation type="submission" date="2021-07" db="EMBL/GenBank/DDBJ databases">
        <title>The draft genome sequence of Sphingomicrobium sp. B8.</title>
        <authorList>
            <person name="Mu L."/>
        </authorList>
    </citation>
    <scope>NUCLEOTIDE SEQUENCE [LARGE SCALE GENOMIC DNA]</scope>
    <source>
        <strain evidence="11 12">B8</strain>
    </source>
</reference>
<dbReference type="PANTHER" id="PTHR44936">
    <property type="entry name" value="SENSOR PROTEIN CREC"/>
    <property type="match status" value="1"/>
</dbReference>
<organism evidence="11 12">
    <name type="scientific">Sphingomicrobium clamense</name>
    <dbReference type="NCBI Taxonomy" id="2851013"/>
    <lineage>
        <taxon>Bacteria</taxon>
        <taxon>Pseudomonadati</taxon>
        <taxon>Pseudomonadota</taxon>
        <taxon>Alphaproteobacteria</taxon>
        <taxon>Sphingomonadales</taxon>
        <taxon>Sphingomonadaceae</taxon>
        <taxon>Sphingomicrobium</taxon>
    </lineage>
</organism>